<name>A0ABP5LR62_9ACTN</name>
<keyword evidence="3" id="KW-1185">Reference proteome</keyword>
<accession>A0ABP5LR62</accession>
<dbReference type="Gene3D" id="1.20.120.1630">
    <property type="match status" value="1"/>
</dbReference>
<dbReference type="Pfam" id="PF06966">
    <property type="entry name" value="DUF1295"/>
    <property type="match status" value="1"/>
</dbReference>
<sequence>MSEVLTSLAVGLLTAAVVMTVAALVARAVGRVAVVDVAWGLGFVAIAAGTAAVADGDPARRWLVLGLVGLWGLRLAWHIRRRAVGHGEDPRYEKLLGGPVREVGFGVAVRKVFLVQGVAMWFISLPVQVGAALSVRWWPVVVAGSVLWLVGLVFEAVGDAQLAAYKRDPDRGPVMDRGLWRWTRHPNYFGDACVWWGLWLVGGLASGWLPGLLTVLAPVAMTWFLVFATGARLLEQTMMKRPGYPEYAARTSMFFPLPPRS</sequence>
<reference evidence="3" key="1">
    <citation type="journal article" date="2019" name="Int. J. Syst. Evol. Microbiol.">
        <title>The Global Catalogue of Microorganisms (GCM) 10K type strain sequencing project: providing services to taxonomists for standard genome sequencing and annotation.</title>
        <authorList>
            <consortium name="The Broad Institute Genomics Platform"/>
            <consortium name="The Broad Institute Genome Sequencing Center for Infectious Disease"/>
            <person name="Wu L."/>
            <person name="Ma J."/>
        </authorList>
    </citation>
    <scope>NUCLEOTIDE SEQUENCE [LARGE SCALE GENOMIC DNA]</scope>
    <source>
        <strain evidence="3">JCM 16022</strain>
    </source>
</reference>
<dbReference type="EMBL" id="BAAAQR010000009">
    <property type="protein sequence ID" value="GAA2149810.1"/>
    <property type="molecule type" value="Genomic_DNA"/>
</dbReference>
<evidence type="ECO:0000313" key="2">
    <source>
        <dbReference type="EMBL" id="GAA2149810.1"/>
    </source>
</evidence>
<dbReference type="PROSITE" id="PS50244">
    <property type="entry name" value="S5A_REDUCTASE"/>
    <property type="match status" value="1"/>
</dbReference>
<feature type="transmembrane region" description="Helical" evidence="1">
    <location>
        <begin position="33"/>
        <end position="53"/>
    </location>
</feature>
<evidence type="ECO:0000313" key="3">
    <source>
        <dbReference type="Proteomes" id="UP001501771"/>
    </source>
</evidence>
<feature type="transmembrane region" description="Helical" evidence="1">
    <location>
        <begin position="59"/>
        <end position="77"/>
    </location>
</feature>
<feature type="transmembrane region" description="Helical" evidence="1">
    <location>
        <begin position="215"/>
        <end position="234"/>
    </location>
</feature>
<organism evidence="2 3">
    <name type="scientific">Nocardioides koreensis</name>
    <dbReference type="NCBI Taxonomy" id="433651"/>
    <lineage>
        <taxon>Bacteria</taxon>
        <taxon>Bacillati</taxon>
        <taxon>Actinomycetota</taxon>
        <taxon>Actinomycetes</taxon>
        <taxon>Propionibacteriales</taxon>
        <taxon>Nocardioidaceae</taxon>
        <taxon>Nocardioides</taxon>
    </lineage>
</organism>
<keyword evidence="1" id="KW-1133">Transmembrane helix</keyword>
<dbReference type="RefSeq" id="WP_344153763.1">
    <property type="nucleotide sequence ID" value="NZ_BAAAQR010000009.1"/>
</dbReference>
<evidence type="ECO:0000256" key="1">
    <source>
        <dbReference type="SAM" id="Phobius"/>
    </source>
</evidence>
<dbReference type="PANTHER" id="PTHR32251:SF17">
    <property type="entry name" value="STEROID 5-ALPHA REDUCTASE C-TERMINAL DOMAIN-CONTAINING PROTEIN"/>
    <property type="match status" value="1"/>
</dbReference>
<keyword evidence="1" id="KW-0812">Transmembrane</keyword>
<comment type="caution">
    <text evidence="2">The sequence shown here is derived from an EMBL/GenBank/DDBJ whole genome shotgun (WGS) entry which is preliminary data.</text>
</comment>
<feature type="transmembrane region" description="Helical" evidence="1">
    <location>
        <begin position="188"/>
        <end position="209"/>
    </location>
</feature>
<protein>
    <submittedName>
        <fullName evidence="2">DUF1295 domain-containing protein</fullName>
    </submittedName>
</protein>
<feature type="transmembrane region" description="Helical" evidence="1">
    <location>
        <begin position="137"/>
        <end position="157"/>
    </location>
</feature>
<dbReference type="PANTHER" id="PTHR32251">
    <property type="entry name" value="3-OXO-5-ALPHA-STEROID 4-DEHYDROGENASE"/>
    <property type="match status" value="1"/>
</dbReference>
<keyword evidence="1" id="KW-0472">Membrane</keyword>
<dbReference type="InterPro" id="IPR010721">
    <property type="entry name" value="UstE-like"/>
</dbReference>
<dbReference type="Proteomes" id="UP001501771">
    <property type="component" value="Unassembled WGS sequence"/>
</dbReference>
<gene>
    <name evidence="2" type="ORF">GCM10009844_29890</name>
</gene>
<feature type="transmembrane region" description="Helical" evidence="1">
    <location>
        <begin position="6"/>
        <end position="26"/>
    </location>
</feature>
<feature type="transmembrane region" description="Helical" evidence="1">
    <location>
        <begin position="112"/>
        <end position="131"/>
    </location>
</feature>
<proteinExistence type="predicted"/>